<protein>
    <submittedName>
        <fullName evidence="1">Uncharacterized protein</fullName>
    </submittedName>
</protein>
<evidence type="ECO:0000313" key="1">
    <source>
        <dbReference type="EMBL" id="SVC48869.1"/>
    </source>
</evidence>
<dbReference type="AlphaFoldDB" id="A0A382MJ36"/>
<reference evidence="1" key="1">
    <citation type="submission" date="2018-05" db="EMBL/GenBank/DDBJ databases">
        <authorList>
            <person name="Lanie J.A."/>
            <person name="Ng W.-L."/>
            <person name="Kazmierczak K.M."/>
            <person name="Andrzejewski T.M."/>
            <person name="Davidsen T.M."/>
            <person name="Wayne K.J."/>
            <person name="Tettelin H."/>
            <person name="Glass J.I."/>
            <person name="Rusch D."/>
            <person name="Podicherti R."/>
            <person name="Tsui H.-C.T."/>
            <person name="Winkler M.E."/>
        </authorList>
    </citation>
    <scope>NUCLEOTIDE SEQUENCE</scope>
</reference>
<dbReference type="PANTHER" id="PTHR41775:SF1">
    <property type="entry name" value="PEPTIDASE M6-LIKE DOMAIN-CONTAINING PROTEIN"/>
    <property type="match status" value="1"/>
</dbReference>
<accession>A0A382MJ36</accession>
<proteinExistence type="predicted"/>
<dbReference type="EMBL" id="UINC01093998">
    <property type="protein sequence ID" value="SVC48869.1"/>
    <property type="molecule type" value="Genomic_DNA"/>
</dbReference>
<organism evidence="1">
    <name type="scientific">marine metagenome</name>
    <dbReference type="NCBI Taxonomy" id="408172"/>
    <lineage>
        <taxon>unclassified sequences</taxon>
        <taxon>metagenomes</taxon>
        <taxon>ecological metagenomes</taxon>
    </lineage>
</organism>
<dbReference type="PANTHER" id="PTHR41775">
    <property type="entry name" value="SECRETED PROTEIN-RELATED"/>
    <property type="match status" value="1"/>
</dbReference>
<name>A0A382MJ36_9ZZZZ</name>
<gene>
    <name evidence="1" type="ORF">METZ01_LOCUS301723</name>
</gene>
<sequence>MIIVKLKYLTIFAGFLLCLMVAGTSSAAPSIGNITIAFIMVEFEDQEFQEEHDQDYFEDLAFESTNSMWHYYDEVSKSKLDIGGDVYGPYTLDGNAADYSSGTTFVRDSVEISDEDIDFRDYNAVMAIHAGPGGESTGDDDDIWSVHWSSITIDTDDGDYQIKKITQVPEYENSISGDEKEPLGVW</sequence>
<feature type="non-terminal residue" evidence="1">
    <location>
        <position position="186"/>
    </location>
</feature>